<dbReference type="InterPro" id="IPR003439">
    <property type="entry name" value="ABC_transporter-like_ATP-bd"/>
</dbReference>
<dbReference type="CDD" id="cd03230">
    <property type="entry name" value="ABC_DR_subfamily_A"/>
    <property type="match status" value="1"/>
</dbReference>
<dbReference type="GO" id="GO:0016887">
    <property type="term" value="F:ATP hydrolysis activity"/>
    <property type="evidence" value="ECO:0007669"/>
    <property type="project" value="InterPro"/>
</dbReference>
<dbReference type="Gene3D" id="3.40.50.300">
    <property type="entry name" value="P-loop containing nucleotide triphosphate hydrolases"/>
    <property type="match status" value="1"/>
</dbReference>
<evidence type="ECO:0000256" key="3">
    <source>
        <dbReference type="ARBA" id="ARBA00022741"/>
    </source>
</evidence>
<dbReference type="HOGENOM" id="CLU_000604_1_2_11"/>
<dbReference type="EMBL" id="JDYK01000026">
    <property type="protein sequence ID" value="EWS79719.1"/>
    <property type="molecule type" value="Genomic_DNA"/>
</dbReference>
<dbReference type="SMART" id="SM00382">
    <property type="entry name" value="AAA"/>
    <property type="match status" value="1"/>
</dbReference>
<dbReference type="PANTHER" id="PTHR43335">
    <property type="entry name" value="ABC TRANSPORTER, ATP-BINDING PROTEIN"/>
    <property type="match status" value="1"/>
</dbReference>
<dbReference type="STRING" id="396014.BF93_09835"/>
<accession>Z9JNG3</accession>
<sequence>MLRLRGVARRYRGGAGVRDLDLAVEEGAVHALLGMNGAGKTTLLRLALGMLRPDAGRVEILGHEVAAAPAAVLREVGQMVGRPFAYPELTVRENLRIAARLRGCEARAVDAALELWGLEAVAGTRFRRLSSGTAQRVGLASALQHRPRLIVLDEPSLALDPSSMIVLRTHLRRRADEGAAVLVSSHHLDEVARIAGRIDVMNAGRLIGQLDPRAPDLERALFARILEDDRTRAERPR</sequence>
<dbReference type="Pfam" id="PF00005">
    <property type="entry name" value="ABC_tran"/>
    <property type="match status" value="1"/>
</dbReference>
<keyword evidence="3" id="KW-0547">Nucleotide-binding</keyword>
<comment type="similarity">
    <text evidence="1">Belongs to the ABC transporter superfamily.</text>
</comment>
<dbReference type="PANTHER" id="PTHR43335:SF4">
    <property type="entry name" value="ABC TRANSPORTER, ATP-BINDING PROTEIN"/>
    <property type="match status" value="1"/>
</dbReference>
<dbReference type="PATRIC" id="fig|396014.3.peg.3463"/>
<dbReference type="Proteomes" id="UP000023067">
    <property type="component" value="Unassembled WGS sequence"/>
</dbReference>
<name>Z9JNG3_9MICO</name>
<feature type="domain" description="ABC transporter" evidence="5">
    <location>
        <begin position="2"/>
        <end position="228"/>
    </location>
</feature>
<dbReference type="SUPFAM" id="SSF52540">
    <property type="entry name" value="P-loop containing nucleoside triphosphate hydrolases"/>
    <property type="match status" value="1"/>
</dbReference>
<keyword evidence="7" id="KW-1185">Reference proteome</keyword>
<gene>
    <name evidence="6" type="ORF">BF93_09835</name>
</gene>
<evidence type="ECO:0000259" key="5">
    <source>
        <dbReference type="PROSITE" id="PS50893"/>
    </source>
</evidence>
<proteinExistence type="inferred from homology"/>
<organism evidence="6 7">
    <name type="scientific">Brachybacterium phenoliresistens</name>
    <dbReference type="NCBI Taxonomy" id="396014"/>
    <lineage>
        <taxon>Bacteria</taxon>
        <taxon>Bacillati</taxon>
        <taxon>Actinomycetota</taxon>
        <taxon>Actinomycetes</taxon>
        <taxon>Micrococcales</taxon>
        <taxon>Dermabacteraceae</taxon>
        <taxon>Brachybacterium</taxon>
    </lineage>
</organism>
<dbReference type="InterPro" id="IPR027417">
    <property type="entry name" value="P-loop_NTPase"/>
</dbReference>
<evidence type="ECO:0000313" key="6">
    <source>
        <dbReference type="EMBL" id="EWS79719.1"/>
    </source>
</evidence>
<dbReference type="OrthoDB" id="9804819at2"/>
<dbReference type="InterPro" id="IPR003593">
    <property type="entry name" value="AAA+_ATPase"/>
</dbReference>
<dbReference type="RefSeq" id="WP_038374395.1">
    <property type="nucleotide sequence ID" value="NZ_KK070008.1"/>
</dbReference>
<dbReference type="PROSITE" id="PS50893">
    <property type="entry name" value="ABC_TRANSPORTER_2"/>
    <property type="match status" value="1"/>
</dbReference>
<keyword evidence="4" id="KW-0067">ATP-binding</keyword>
<dbReference type="GO" id="GO:0005524">
    <property type="term" value="F:ATP binding"/>
    <property type="evidence" value="ECO:0007669"/>
    <property type="project" value="UniProtKB-KW"/>
</dbReference>
<evidence type="ECO:0000256" key="2">
    <source>
        <dbReference type="ARBA" id="ARBA00022448"/>
    </source>
</evidence>
<protein>
    <submittedName>
        <fullName evidence="6">ABC transporter</fullName>
    </submittedName>
</protein>
<dbReference type="AlphaFoldDB" id="Z9JNG3"/>
<reference evidence="6 7" key="1">
    <citation type="submission" date="2014-02" db="EMBL/GenBank/DDBJ databases">
        <title>Genome sequence of Brachybacterium phenoliresistens strain W13A50.</title>
        <authorList>
            <person name="Wang X."/>
        </authorList>
    </citation>
    <scope>NUCLEOTIDE SEQUENCE [LARGE SCALE GENOMIC DNA]</scope>
    <source>
        <strain evidence="6 7">W13A50</strain>
    </source>
</reference>
<evidence type="ECO:0000313" key="7">
    <source>
        <dbReference type="Proteomes" id="UP000023067"/>
    </source>
</evidence>
<evidence type="ECO:0000256" key="4">
    <source>
        <dbReference type="ARBA" id="ARBA00022840"/>
    </source>
</evidence>
<dbReference type="eggNOG" id="COG1131">
    <property type="taxonomic scope" value="Bacteria"/>
</dbReference>
<evidence type="ECO:0000256" key="1">
    <source>
        <dbReference type="ARBA" id="ARBA00005417"/>
    </source>
</evidence>
<keyword evidence="2" id="KW-0813">Transport</keyword>
<comment type="caution">
    <text evidence="6">The sequence shown here is derived from an EMBL/GenBank/DDBJ whole genome shotgun (WGS) entry which is preliminary data.</text>
</comment>